<evidence type="ECO:0000313" key="2">
    <source>
        <dbReference type="Proteomes" id="UP000245206"/>
    </source>
</evidence>
<name>A0A2P2DEV8_9LEPT</name>
<dbReference type="OrthoDB" id="324962at2"/>
<dbReference type="RefSeq" id="WP_108960149.1">
    <property type="nucleotide sequence ID" value="NZ_BFAZ01000009.1"/>
</dbReference>
<accession>A0A2P2DEV8</accession>
<proteinExistence type="predicted"/>
<comment type="caution">
    <text evidence="1">The sequence shown here is derived from an EMBL/GenBank/DDBJ whole genome shotgun (WGS) entry which is preliminary data.</text>
</comment>
<evidence type="ECO:0000313" key="1">
    <source>
        <dbReference type="EMBL" id="GBF43166.1"/>
    </source>
</evidence>
<dbReference type="Proteomes" id="UP000245206">
    <property type="component" value="Unassembled WGS sequence"/>
</dbReference>
<organism evidence="1 2">
    <name type="scientific">Leptospira ellinghausenii</name>
    <dbReference type="NCBI Taxonomy" id="1917822"/>
    <lineage>
        <taxon>Bacteria</taxon>
        <taxon>Pseudomonadati</taxon>
        <taxon>Spirochaetota</taxon>
        <taxon>Spirochaetia</taxon>
        <taxon>Leptospirales</taxon>
        <taxon>Leptospiraceae</taxon>
        <taxon>Leptospira</taxon>
    </lineage>
</organism>
<keyword evidence="2" id="KW-1185">Reference proteome</keyword>
<dbReference type="NCBIfam" id="NF047816">
    <property type="entry name" value="LIC12231_lipo"/>
    <property type="match status" value="1"/>
</dbReference>
<gene>
    <name evidence="1" type="ORF">LPTSP2_24620</name>
</gene>
<dbReference type="AlphaFoldDB" id="A0A2P2DEV8"/>
<reference evidence="2" key="1">
    <citation type="journal article" date="2019" name="Microbiol. Immunol.">
        <title>Molecular and phenotypic characterization of Leptospira johnsonii sp. nov., Leptospira ellinghausenii sp. nov. and Leptospira ryugenii sp. nov. isolated from soil and water in Japan.</title>
        <authorList>
            <person name="Masuzawa T."/>
            <person name="Saito M."/>
            <person name="Nakao R."/>
            <person name="Nikaido Y."/>
            <person name="Matsumoto M."/>
            <person name="Ogawa M."/>
            <person name="Yokoyama M."/>
            <person name="Hidaka Y."/>
            <person name="Tomita J."/>
            <person name="Sakakibara K."/>
            <person name="Suzuki K."/>
            <person name="Yasuda S."/>
            <person name="Sato H."/>
            <person name="Yamaguchi M."/>
            <person name="Yoshida S.I."/>
            <person name="Koizumi N."/>
            <person name="Kawamura Y."/>
        </authorList>
    </citation>
    <scope>NUCLEOTIDE SEQUENCE [LARGE SCALE GENOMIC DNA]</scope>
    <source>
        <strain evidence="2">E18</strain>
    </source>
</reference>
<protein>
    <submittedName>
        <fullName evidence="1">Lipoprotein</fullName>
    </submittedName>
</protein>
<keyword evidence="1" id="KW-0449">Lipoprotein</keyword>
<dbReference type="EMBL" id="BFAZ01000009">
    <property type="protein sequence ID" value="GBF43166.1"/>
    <property type="molecule type" value="Genomic_DNA"/>
</dbReference>
<sequence length="192" mass="22228">MTIAKTKSNIVFITGAVLFFLLVSNCIISYKDYPKILPLPSEEKTLDTNFVYVLPTFPQLNLGGREALKNYFENKTRFKKTQEGVDVPKVGYLVNVKVNYRSPTPVATAFLGVSTLTATLLPAWSTQDGYDVQYILYKDGKKVGTYDYHIFRNYAQWLLFVPISWYNFETATEKEVFERMTFKFFEDAKEHF</sequence>